<dbReference type="InterPro" id="IPR043325">
    <property type="entry name" value="LTSS"/>
</dbReference>
<keyword evidence="4" id="KW-0336">GPI-anchor</keyword>
<evidence type="ECO:0000256" key="8">
    <source>
        <dbReference type="ARBA" id="ARBA00023288"/>
    </source>
</evidence>
<keyword evidence="4" id="KW-0472">Membrane</keyword>
<comment type="similarity">
    <text evidence="2">Belongs to the plant LTP family.</text>
</comment>
<dbReference type="SUPFAM" id="SSF47699">
    <property type="entry name" value="Bifunctional inhibitor/lipid-transfer protein/seed storage 2S albumin"/>
    <property type="match status" value="1"/>
</dbReference>
<evidence type="ECO:0000256" key="6">
    <source>
        <dbReference type="ARBA" id="ARBA00023157"/>
    </source>
</evidence>
<dbReference type="KEGG" id="dcr:108207624"/>
<dbReference type="Pfam" id="PF14368">
    <property type="entry name" value="LTP_2"/>
    <property type="match status" value="1"/>
</dbReference>
<dbReference type="AlphaFoldDB" id="A0A166E1R2"/>
<dbReference type="CDD" id="cd00010">
    <property type="entry name" value="AAI_LTSS"/>
    <property type="match status" value="1"/>
</dbReference>
<feature type="compositionally biased region" description="Low complexity" evidence="9">
    <location>
        <begin position="118"/>
        <end position="137"/>
    </location>
</feature>
<dbReference type="OMA" id="FHINITQ"/>
<accession>A0A166E1R2</accession>
<keyword evidence="6" id="KW-1015">Disulfide bond</keyword>
<keyword evidence="5 10" id="KW-0732">Signal</keyword>
<dbReference type="GO" id="GO:0098552">
    <property type="term" value="C:side of membrane"/>
    <property type="evidence" value="ECO:0007669"/>
    <property type="project" value="UniProtKB-KW"/>
</dbReference>
<organism evidence="11 12">
    <name type="scientific">Daucus carota subsp. sativus</name>
    <name type="common">Carrot</name>
    <dbReference type="NCBI Taxonomy" id="79200"/>
    <lineage>
        <taxon>Eukaryota</taxon>
        <taxon>Viridiplantae</taxon>
        <taxon>Streptophyta</taxon>
        <taxon>Embryophyta</taxon>
        <taxon>Tracheophyta</taxon>
        <taxon>Spermatophyta</taxon>
        <taxon>Magnoliopsida</taxon>
        <taxon>eudicotyledons</taxon>
        <taxon>Gunneridae</taxon>
        <taxon>Pentapetalae</taxon>
        <taxon>asterids</taxon>
        <taxon>campanulids</taxon>
        <taxon>Apiales</taxon>
        <taxon>Apiaceae</taxon>
        <taxon>Apioideae</taxon>
        <taxon>Scandiceae</taxon>
        <taxon>Daucinae</taxon>
        <taxon>Daucus</taxon>
        <taxon>Daucus sect. Daucus</taxon>
    </lineage>
</organism>
<keyword evidence="12" id="KW-1185">Reference proteome</keyword>
<feature type="region of interest" description="Disordered" evidence="9">
    <location>
        <begin position="110"/>
        <end position="137"/>
    </location>
</feature>
<keyword evidence="7" id="KW-0325">Glycoprotein</keyword>
<keyword evidence="3" id="KW-1003">Cell membrane</keyword>
<name>A0A166E1R2_DAUCS</name>
<dbReference type="GO" id="GO:0005886">
    <property type="term" value="C:plasma membrane"/>
    <property type="evidence" value="ECO:0007669"/>
    <property type="project" value="UniProtKB-SubCell"/>
</dbReference>
<keyword evidence="8" id="KW-0449">Lipoprotein</keyword>
<dbReference type="PANTHER" id="PTHR33044">
    <property type="entry name" value="BIFUNCTIONAL INHIBITOR/LIPID-TRANSFER PROTEIN/SEED STORAGE 2S ALBUMIN SUPERFAMILY PROTEIN-RELATED"/>
    <property type="match status" value="1"/>
</dbReference>
<dbReference type="Gene3D" id="1.10.110.10">
    <property type="entry name" value="Plant lipid-transfer and hydrophobic proteins"/>
    <property type="match status" value="1"/>
</dbReference>
<comment type="subcellular location">
    <subcellularLocation>
        <location evidence="1">Cell membrane</location>
        <topology evidence="1">Lipid-anchor</topology>
        <topology evidence="1">GPI-anchor</topology>
    </subcellularLocation>
</comment>
<dbReference type="Proteomes" id="UP000077755">
    <property type="component" value="Chromosome 2"/>
</dbReference>
<protein>
    <submittedName>
        <fullName evidence="11">Uncharacterized protein</fullName>
    </submittedName>
</protein>
<dbReference type="OrthoDB" id="690947at2759"/>
<dbReference type="InterPro" id="IPR036312">
    <property type="entry name" value="Bifun_inhib/LTP/seed_sf"/>
</dbReference>
<dbReference type="InterPro" id="IPR016140">
    <property type="entry name" value="Bifunc_inhib/LTP/seed_store"/>
</dbReference>
<sequence length="160" mass="16455">MKSFIVVVLVVAVMLNFQVEGQGIPPCVTNLVGCVDYLNTTTTPPATCCVPLKEAITDQLPCLCNVYNDPAFLKSLGINVTQAIELPARCGIAFSISECSGSPAPSPFLISPMPQMQPGGSTTPGNPTTPSAPSPSSAGQSAAATFSCLFIMAAAVLYLA</sequence>
<evidence type="ECO:0000256" key="3">
    <source>
        <dbReference type="ARBA" id="ARBA00022475"/>
    </source>
</evidence>
<evidence type="ECO:0000256" key="2">
    <source>
        <dbReference type="ARBA" id="ARBA00009748"/>
    </source>
</evidence>
<evidence type="ECO:0000256" key="7">
    <source>
        <dbReference type="ARBA" id="ARBA00023180"/>
    </source>
</evidence>
<gene>
    <name evidence="11" type="ORF">DCAR_0207668</name>
</gene>
<feature type="chain" id="PRO_5043624084" evidence="10">
    <location>
        <begin position="22"/>
        <end position="160"/>
    </location>
</feature>
<dbReference type="EMBL" id="CP093344">
    <property type="protein sequence ID" value="WOG88433.1"/>
    <property type="molecule type" value="Genomic_DNA"/>
</dbReference>
<evidence type="ECO:0000256" key="9">
    <source>
        <dbReference type="SAM" id="MobiDB-lite"/>
    </source>
</evidence>
<evidence type="ECO:0000256" key="4">
    <source>
        <dbReference type="ARBA" id="ARBA00022622"/>
    </source>
</evidence>
<reference evidence="11" key="2">
    <citation type="submission" date="2022-03" db="EMBL/GenBank/DDBJ databases">
        <title>Draft title - Genomic analysis of global carrot germplasm unveils the trajectory of domestication and the origin of high carotenoid orange carrot.</title>
        <authorList>
            <person name="Iorizzo M."/>
            <person name="Ellison S."/>
            <person name="Senalik D."/>
            <person name="Macko-Podgorni A."/>
            <person name="Grzebelus D."/>
            <person name="Bostan H."/>
            <person name="Rolling W."/>
            <person name="Curaba J."/>
            <person name="Simon P."/>
        </authorList>
    </citation>
    <scope>NUCLEOTIDE SEQUENCE</scope>
    <source>
        <tissue evidence="11">Leaf</tissue>
    </source>
</reference>
<evidence type="ECO:0000256" key="5">
    <source>
        <dbReference type="ARBA" id="ARBA00022729"/>
    </source>
</evidence>
<feature type="signal peptide" evidence="10">
    <location>
        <begin position="1"/>
        <end position="21"/>
    </location>
</feature>
<evidence type="ECO:0000256" key="1">
    <source>
        <dbReference type="ARBA" id="ARBA00004609"/>
    </source>
</evidence>
<reference evidence="11" key="1">
    <citation type="journal article" date="2016" name="Nat. Genet.">
        <title>A high-quality carrot genome assembly provides new insights into carotenoid accumulation and asterid genome evolution.</title>
        <authorList>
            <person name="Iorizzo M."/>
            <person name="Ellison S."/>
            <person name="Senalik D."/>
            <person name="Zeng P."/>
            <person name="Satapoomin P."/>
            <person name="Huang J."/>
            <person name="Bowman M."/>
            <person name="Iovene M."/>
            <person name="Sanseverino W."/>
            <person name="Cavagnaro P."/>
            <person name="Yildiz M."/>
            <person name="Macko-Podgorni A."/>
            <person name="Moranska E."/>
            <person name="Grzebelus E."/>
            <person name="Grzebelus D."/>
            <person name="Ashrafi H."/>
            <person name="Zheng Z."/>
            <person name="Cheng S."/>
            <person name="Spooner D."/>
            <person name="Van Deynze A."/>
            <person name="Simon P."/>
        </authorList>
    </citation>
    <scope>NUCLEOTIDE SEQUENCE</scope>
    <source>
        <tissue evidence="11">Leaf</tissue>
    </source>
</reference>
<dbReference type="Gramene" id="KZN05971">
    <property type="protein sequence ID" value="KZN05971"/>
    <property type="gene ID" value="DCAR_006808"/>
</dbReference>
<evidence type="ECO:0000256" key="10">
    <source>
        <dbReference type="SAM" id="SignalP"/>
    </source>
</evidence>
<evidence type="ECO:0000313" key="11">
    <source>
        <dbReference type="EMBL" id="WOG88433.1"/>
    </source>
</evidence>
<proteinExistence type="inferred from homology"/>
<evidence type="ECO:0000313" key="12">
    <source>
        <dbReference type="Proteomes" id="UP000077755"/>
    </source>
</evidence>